<protein>
    <recommendedName>
        <fullName evidence="2">Pyrrolo-quinoline quinone repeat domain-containing protein</fullName>
    </recommendedName>
</protein>
<dbReference type="InterPro" id="IPR018391">
    <property type="entry name" value="PQQ_b-propeller_rpt"/>
</dbReference>
<name>A0A5R8KDH3_9BACT</name>
<dbReference type="Proteomes" id="UP000306196">
    <property type="component" value="Unassembled WGS sequence"/>
</dbReference>
<evidence type="ECO:0000313" key="4">
    <source>
        <dbReference type="Proteomes" id="UP000306196"/>
    </source>
</evidence>
<comment type="caution">
    <text evidence="3">The sequence shown here is derived from an EMBL/GenBank/DDBJ whole genome shotgun (WGS) entry which is preliminary data.</text>
</comment>
<reference evidence="3 4" key="1">
    <citation type="submission" date="2019-05" db="EMBL/GenBank/DDBJ databases">
        <title>Verrucobacter flavum gen. nov., sp. nov. a new member of the family Verrucomicrobiaceae.</title>
        <authorList>
            <person name="Szuroczki S."/>
            <person name="Abbaszade G."/>
            <person name="Szabo A."/>
            <person name="Felfoldi T."/>
            <person name="Schumann P."/>
            <person name="Boka K."/>
            <person name="Keki Z."/>
            <person name="Toumi M."/>
            <person name="Toth E."/>
        </authorList>
    </citation>
    <scope>NUCLEOTIDE SEQUENCE [LARGE SCALE GENOMIC DNA]</scope>
    <source>
        <strain evidence="3 4">MG-N-17</strain>
    </source>
</reference>
<evidence type="ECO:0000313" key="3">
    <source>
        <dbReference type="EMBL" id="TLD70341.1"/>
    </source>
</evidence>
<dbReference type="PANTHER" id="PTHR34512:SF30">
    <property type="entry name" value="OUTER MEMBRANE PROTEIN ASSEMBLY FACTOR BAMB"/>
    <property type="match status" value="1"/>
</dbReference>
<gene>
    <name evidence="3" type="ORF">FEM03_13445</name>
</gene>
<dbReference type="PANTHER" id="PTHR34512">
    <property type="entry name" value="CELL SURFACE PROTEIN"/>
    <property type="match status" value="1"/>
</dbReference>
<dbReference type="EMBL" id="VAUV01000009">
    <property type="protein sequence ID" value="TLD70341.1"/>
    <property type="molecule type" value="Genomic_DNA"/>
</dbReference>
<organism evidence="3 4">
    <name type="scientific">Phragmitibacter flavus</name>
    <dbReference type="NCBI Taxonomy" id="2576071"/>
    <lineage>
        <taxon>Bacteria</taxon>
        <taxon>Pseudomonadati</taxon>
        <taxon>Verrucomicrobiota</taxon>
        <taxon>Verrucomicrobiia</taxon>
        <taxon>Verrucomicrobiales</taxon>
        <taxon>Verrucomicrobiaceae</taxon>
        <taxon>Phragmitibacter</taxon>
    </lineage>
</organism>
<feature type="region of interest" description="Disordered" evidence="1">
    <location>
        <begin position="22"/>
        <end position="43"/>
    </location>
</feature>
<feature type="domain" description="Pyrrolo-quinoline quinone repeat" evidence="2">
    <location>
        <begin position="130"/>
        <end position="375"/>
    </location>
</feature>
<accession>A0A5R8KDH3</accession>
<dbReference type="Gene3D" id="2.130.10.10">
    <property type="entry name" value="YVTN repeat-like/Quinoprotein amine dehydrogenase"/>
    <property type="match status" value="1"/>
</dbReference>
<evidence type="ECO:0000256" key="1">
    <source>
        <dbReference type="SAM" id="MobiDB-lite"/>
    </source>
</evidence>
<dbReference type="InterPro" id="IPR011047">
    <property type="entry name" value="Quinoprotein_ADH-like_sf"/>
</dbReference>
<evidence type="ECO:0000259" key="2">
    <source>
        <dbReference type="Pfam" id="PF13360"/>
    </source>
</evidence>
<dbReference type="OrthoDB" id="184183at2"/>
<dbReference type="SUPFAM" id="SSF50998">
    <property type="entry name" value="Quinoprotein alcohol dehydrogenase-like"/>
    <property type="match status" value="1"/>
</dbReference>
<dbReference type="InterPro" id="IPR015943">
    <property type="entry name" value="WD40/YVTN_repeat-like_dom_sf"/>
</dbReference>
<feature type="region of interest" description="Disordered" evidence="1">
    <location>
        <begin position="94"/>
        <end position="121"/>
    </location>
</feature>
<dbReference type="Pfam" id="PF13360">
    <property type="entry name" value="PQQ_2"/>
    <property type="match status" value="1"/>
</dbReference>
<proteinExistence type="predicted"/>
<dbReference type="SMART" id="SM00564">
    <property type="entry name" value="PQQ"/>
    <property type="match status" value="5"/>
</dbReference>
<sequence>MVSTCVVLANSGISMADETETWPQWRGPSADGVSADGRPPLEWSESNNVQWKVKIPGNGSSTPIIWGNQVFITTAVSTAKAGDKASTPQAVEIEAPAPATPVDGERRRRRPGGGGGMRGEAPDHPYEFVLMCLDRKTGGVIWQKVVTQEKPHEGHHHDHGFASHSPITDGERVYAYFGSRGLHCFDMDGALLWSKQLGQMQTRNSFGEGSSPALVGKVLVINWDHEGADFVVALDKVTGKERWRKERDEPTSWSTPLAVQHEGKWQAVVSATNKIRSYDVETGDVIWECGGMTLNVIPTPVVKDGVLYAASGFRGNALLAIKLGGKGDLTGTDSVLWSHDARTPYVPSPVLYEDRLYFFSGNTGMLSSLDVKTGAVKIDAERVPGLTGVYASPVAAAGRLYLTGRGGEVVVIKPDDTLEVLASNKLDDRFDASPAAVGNQLFLRGHQYLYCLSE</sequence>
<dbReference type="AlphaFoldDB" id="A0A5R8KDH3"/>
<dbReference type="Gene3D" id="2.40.10.480">
    <property type="match status" value="1"/>
</dbReference>
<keyword evidence="4" id="KW-1185">Reference proteome</keyword>
<dbReference type="InterPro" id="IPR002372">
    <property type="entry name" value="PQQ_rpt_dom"/>
</dbReference>